<dbReference type="Proteomes" id="UP000282323">
    <property type="component" value="Unassembled WGS sequence"/>
</dbReference>
<dbReference type="GO" id="GO:0005829">
    <property type="term" value="C:cytosol"/>
    <property type="evidence" value="ECO:0007669"/>
    <property type="project" value="TreeGrafter"/>
</dbReference>
<protein>
    <submittedName>
        <fullName evidence="4">LLM class flavin-dependent oxidoreductase</fullName>
    </submittedName>
</protein>
<dbReference type="AlphaFoldDB" id="A0A3N6LXC3"/>
<accession>A0A3N6LXC3</accession>
<evidence type="ECO:0000313" key="5">
    <source>
        <dbReference type="Proteomes" id="UP000282323"/>
    </source>
</evidence>
<feature type="domain" description="Luciferase-like" evidence="3">
    <location>
        <begin position="102"/>
        <end position="249"/>
    </location>
</feature>
<evidence type="ECO:0000256" key="2">
    <source>
        <dbReference type="ARBA" id="ARBA00023033"/>
    </source>
</evidence>
<keyword evidence="5" id="KW-1185">Reference proteome</keyword>
<dbReference type="InterPro" id="IPR050766">
    <property type="entry name" value="Bact_Lucif_Oxidored"/>
</dbReference>
<dbReference type="InterPro" id="IPR011251">
    <property type="entry name" value="Luciferase-like_dom"/>
</dbReference>
<keyword evidence="2" id="KW-0503">Monooxygenase</keyword>
<gene>
    <name evidence="4" type="ORF">EA473_08025</name>
</gene>
<evidence type="ECO:0000256" key="1">
    <source>
        <dbReference type="ARBA" id="ARBA00023002"/>
    </source>
</evidence>
<dbReference type="PANTHER" id="PTHR30137">
    <property type="entry name" value="LUCIFERASE-LIKE MONOOXYGENASE"/>
    <property type="match status" value="1"/>
</dbReference>
<dbReference type="GO" id="GO:0004497">
    <property type="term" value="F:monooxygenase activity"/>
    <property type="evidence" value="ECO:0007669"/>
    <property type="project" value="UniProtKB-KW"/>
</dbReference>
<name>A0A3N6LXC3_NATCH</name>
<dbReference type="Gene3D" id="3.20.20.30">
    <property type="entry name" value="Luciferase-like domain"/>
    <property type="match status" value="1"/>
</dbReference>
<keyword evidence="1" id="KW-0560">Oxidoreductase</keyword>
<evidence type="ECO:0000313" key="4">
    <source>
        <dbReference type="EMBL" id="RQG95403.1"/>
    </source>
</evidence>
<dbReference type="Pfam" id="PF00296">
    <property type="entry name" value="Bac_luciferase"/>
    <property type="match status" value="1"/>
</dbReference>
<dbReference type="GO" id="GO:0016705">
    <property type="term" value="F:oxidoreductase activity, acting on paired donors, with incorporation or reduction of molecular oxygen"/>
    <property type="evidence" value="ECO:0007669"/>
    <property type="project" value="InterPro"/>
</dbReference>
<dbReference type="EMBL" id="REGA01000005">
    <property type="protein sequence ID" value="RQG95403.1"/>
    <property type="molecule type" value="Genomic_DNA"/>
</dbReference>
<dbReference type="PANTHER" id="PTHR30137:SF8">
    <property type="entry name" value="BLR5498 PROTEIN"/>
    <property type="match status" value="1"/>
</dbReference>
<organism evidence="4 5">
    <name type="scientific">Natrarchaeobius chitinivorans</name>
    <dbReference type="NCBI Taxonomy" id="1679083"/>
    <lineage>
        <taxon>Archaea</taxon>
        <taxon>Methanobacteriati</taxon>
        <taxon>Methanobacteriota</taxon>
        <taxon>Stenosarchaea group</taxon>
        <taxon>Halobacteria</taxon>
        <taxon>Halobacteriales</taxon>
        <taxon>Natrialbaceae</taxon>
        <taxon>Natrarchaeobius</taxon>
    </lineage>
</organism>
<comment type="caution">
    <text evidence="4">The sequence shown here is derived from an EMBL/GenBank/DDBJ whole genome shotgun (WGS) entry which is preliminary data.</text>
</comment>
<sequence>MPRHPTPAGYWGSVPDSRRRICRLSRPMPVIAAGGDRLFFASGDNEPTLVMSRVDDTLISHYEDVWCMDTGIFHNGSTNVPMKRADNQVVIPDATVEEVHESMQQVIRDQIRHGVLAEEYGFDRAFFTEHHFELAGAECSPNPLNSQMAVAAKTDEIKLCQMGNILPWHDPIRLAEQTAMLDVYSDGRAEIGIGRGYQPREAEVLGAMYWGGTCMDDEKNRAVFEEKYDLLMKAWTEDLVSYNGDFHHVPPSYTKHHHVQDHAYLEDEVSEHDLEDVMDWDESGDMYSSDTRVLLSTNSRVEQIPVFPQPLQDPHPPIWMPVVSPRSTRWAARNGVNGVITLGPRSRISPVVESYYDAAEEAGWPDRRSEHDGEPFEYGWDSERQRGLGFYRLLFNTDVATEETFERFKLGAEAVWDHLASSYSAELLLNLSDEEVEQLRSRQDLDEDQPVRADFDILEKKSIAVTGSSEEIIDEIASIKESVGFTDLNLIGYFEAAGLTGEEADEQLRAFGEEVVPYLDEEFPNP</sequence>
<dbReference type="InterPro" id="IPR036661">
    <property type="entry name" value="Luciferase-like_sf"/>
</dbReference>
<dbReference type="SUPFAM" id="SSF51679">
    <property type="entry name" value="Bacterial luciferase-like"/>
    <property type="match status" value="1"/>
</dbReference>
<dbReference type="CDD" id="cd00347">
    <property type="entry name" value="Flavin_utilizing_monoxygenases"/>
    <property type="match status" value="1"/>
</dbReference>
<reference evidence="4 5" key="1">
    <citation type="submission" date="2018-10" db="EMBL/GenBank/DDBJ databases">
        <title>Natrarchaeobius chitinivorans gen. nov., sp. nov., and Natrarchaeobius haloalkaliphilus sp. nov., alkaliphilic, chitin-utilizing haloarchaea from hypersaline alkaline lakes.</title>
        <authorList>
            <person name="Sorokin D.Y."/>
            <person name="Elcheninov A.G."/>
            <person name="Kostrikina N.A."/>
            <person name="Bale N.J."/>
            <person name="Sinninghe Damste J.S."/>
            <person name="Khijniak T.V."/>
            <person name="Kublanov I.V."/>
            <person name="Toshchakov S.V."/>
        </authorList>
    </citation>
    <scope>NUCLEOTIDE SEQUENCE [LARGE SCALE GENOMIC DNA]</scope>
    <source>
        <strain evidence="4 5">AArcht4T</strain>
    </source>
</reference>
<evidence type="ECO:0000259" key="3">
    <source>
        <dbReference type="Pfam" id="PF00296"/>
    </source>
</evidence>
<proteinExistence type="predicted"/>